<dbReference type="AlphaFoldDB" id="A0AAD4ZLJ1"/>
<dbReference type="Pfam" id="PF02992">
    <property type="entry name" value="Transposase_21"/>
    <property type="match status" value="1"/>
</dbReference>
<dbReference type="PANTHER" id="PTHR10775">
    <property type="entry name" value="OS08G0208400 PROTEIN"/>
    <property type="match status" value="1"/>
</dbReference>
<reference evidence="1 2" key="1">
    <citation type="journal article" date="2022" name="G3 (Bethesda)">
        <title>Whole-genome sequence and methylome profiling of the almond [Prunus dulcis (Mill.) D.A. Webb] cultivar 'Nonpareil'.</title>
        <authorList>
            <person name="D'Amico-Willman K.M."/>
            <person name="Ouma W.Z."/>
            <person name="Meulia T."/>
            <person name="Sideli G.M."/>
            <person name="Gradziel T.M."/>
            <person name="Fresnedo-Ramirez J."/>
        </authorList>
    </citation>
    <scope>NUCLEOTIDE SEQUENCE [LARGE SCALE GENOMIC DNA]</scope>
    <source>
        <strain evidence="1">Clone GOH B32 T37-40</strain>
    </source>
</reference>
<name>A0AAD4ZLJ1_PRUDU</name>
<accession>A0AAD4ZLJ1</accession>
<sequence>MGFLGVLLTPTLEKLDTIYPEFGSESRNVRLGLAFDGFNPFGMMNLSHNVYLQPLINELKTLWVHGLLTFDAFKQETFIMCAAVMWTINDFLVYDVLFSWSIERKKACPNCAYGTNSLRLKHGKKFVTWDSVDDCRSFISIGHILVLSMGILSQGYPLLLC</sequence>
<keyword evidence="2" id="KW-1185">Reference proteome</keyword>
<dbReference type="InterPro" id="IPR004242">
    <property type="entry name" value="Transposase_21"/>
</dbReference>
<evidence type="ECO:0000313" key="2">
    <source>
        <dbReference type="Proteomes" id="UP001054821"/>
    </source>
</evidence>
<dbReference type="PANTHER" id="PTHR10775:SF190">
    <property type="entry name" value="TNP2-LIKE TRANSPOSON PROTEIN"/>
    <property type="match status" value="1"/>
</dbReference>
<proteinExistence type="predicted"/>
<comment type="caution">
    <text evidence="1">The sequence shown here is derived from an EMBL/GenBank/DDBJ whole genome shotgun (WGS) entry which is preliminary data.</text>
</comment>
<dbReference type="EMBL" id="JAJFAZ020000001">
    <property type="protein sequence ID" value="KAI5350279.1"/>
    <property type="molecule type" value="Genomic_DNA"/>
</dbReference>
<protein>
    <submittedName>
        <fullName evidence="1">Uncharacterized protein</fullName>
    </submittedName>
</protein>
<organism evidence="1 2">
    <name type="scientific">Prunus dulcis</name>
    <name type="common">Almond</name>
    <name type="synonym">Amygdalus dulcis</name>
    <dbReference type="NCBI Taxonomy" id="3755"/>
    <lineage>
        <taxon>Eukaryota</taxon>
        <taxon>Viridiplantae</taxon>
        <taxon>Streptophyta</taxon>
        <taxon>Embryophyta</taxon>
        <taxon>Tracheophyta</taxon>
        <taxon>Spermatophyta</taxon>
        <taxon>Magnoliopsida</taxon>
        <taxon>eudicotyledons</taxon>
        <taxon>Gunneridae</taxon>
        <taxon>Pentapetalae</taxon>
        <taxon>rosids</taxon>
        <taxon>fabids</taxon>
        <taxon>Rosales</taxon>
        <taxon>Rosaceae</taxon>
        <taxon>Amygdaloideae</taxon>
        <taxon>Amygdaleae</taxon>
        <taxon>Prunus</taxon>
    </lineage>
</organism>
<dbReference type="Proteomes" id="UP001054821">
    <property type="component" value="Chromosome 1"/>
</dbReference>
<evidence type="ECO:0000313" key="1">
    <source>
        <dbReference type="EMBL" id="KAI5350279.1"/>
    </source>
</evidence>
<gene>
    <name evidence="1" type="ORF">L3X38_003170</name>
</gene>